<evidence type="ECO:0000256" key="7">
    <source>
        <dbReference type="SAM" id="Phobius"/>
    </source>
</evidence>
<feature type="coiled-coil region" evidence="6">
    <location>
        <begin position="266"/>
        <end position="304"/>
    </location>
</feature>
<evidence type="ECO:0000256" key="1">
    <source>
        <dbReference type="ARBA" id="ARBA00004167"/>
    </source>
</evidence>
<dbReference type="PANTHER" id="PTHR30386">
    <property type="entry name" value="MEMBRANE FUSION SUBUNIT OF EMRAB-TOLC MULTIDRUG EFFLUX PUMP"/>
    <property type="match status" value="1"/>
</dbReference>
<sequence>MSQTLDSPLPNPDESEVEVTHIDDWSDSTQELIDTLPKTWTRGLLYFLVIFMAIALPWAVLYRVDETGTARGRLEPKNSTQRLDTPASGTVTAVRVKAGDTVKRGQIMVELETDLLRNDLQQARDKLEGQQNRMTQLQSQKNAFILTLNTQEQQNKAQVLEKESQIDRAGGEVSAAIKNAPLQEGEKQAQLAQAREKLSSALKNSRLQEREKLSQIAQARAKVIAAEKGLTLQSQEKLSQIAQARGKVTAAEKALTLQSQEKLAQVELARQRVSAARQNLTLQEQEKLVQIERARQELSAAKKRYILTTTRLKKAISELERYNRLLAEGVVAQVKVIEIEQKVDENRRLQAEDLANIELAQKQVQEQERSYETLISQLRSDIEQAQKQLQEQQRSYSRLLSQLQSEIEQSKKQLDEQQRSYSRLLSQLRSEIQQARIQLGEQLSNKETLSSQLNSEINQAEKQLQEQNQNYQRIINQNTSEIQQARSRLTQEKRGSDALKKSGELALLNSQKQLQELEVQIVSLKTEINQTQAEIKSLNLQLQQRTIRATIDGIVTEMTVKESQSYLQAGQLVAQIAPQNSQLILRAQMPSNESGFLKVGLPVKVKFDAYPFQDYGVVSGKVTWVSPDSKTIDSPQGRVEFYELEVGLDRTYISNSNKPIKLNPGQTASAEVIIRQRRIIDFIIDPFKKLQRGDLKL</sequence>
<protein>
    <submittedName>
        <fullName evidence="9">Putative secretion protein HlyD</fullName>
    </submittedName>
</protein>
<dbReference type="InterPro" id="IPR058982">
    <property type="entry name" value="Beta-barrel_AprE"/>
</dbReference>
<dbReference type="InterPro" id="IPR011053">
    <property type="entry name" value="Single_hybrid_motif"/>
</dbReference>
<feature type="coiled-coil region" evidence="6">
    <location>
        <begin position="357"/>
        <end position="548"/>
    </location>
</feature>
<accession>A0A2P0ZGG2</accession>
<feature type="coiled-coil region" evidence="6">
    <location>
        <begin position="113"/>
        <end position="140"/>
    </location>
</feature>
<dbReference type="AlphaFoldDB" id="A0A2P0ZGG2"/>
<dbReference type="GO" id="GO:0016020">
    <property type="term" value="C:membrane"/>
    <property type="evidence" value="ECO:0007669"/>
    <property type="project" value="UniProtKB-SubCell"/>
</dbReference>
<organism evidence="9">
    <name type="scientific">Synechocystis sp. PCC 9413</name>
    <dbReference type="NCBI Taxonomy" id="77760"/>
    <lineage>
        <taxon>Bacteria</taxon>
        <taxon>Bacillati</taxon>
        <taxon>Cyanobacteriota</taxon>
        <taxon>Cyanophyceae</taxon>
        <taxon>Synechococcales</taxon>
        <taxon>Merismopediaceae</taxon>
        <taxon>Synechocystis</taxon>
    </lineage>
</organism>
<evidence type="ECO:0000256" key="5">
    <source>
        <dbReference type="ARBA" id="ARBA00023136"/>
    </source>
</evidence>
<reference evidence="9" key="1">
    <citation type="journal article" date="2018" name="Science">
        <title>Natural noncanonical protein splicing yields products with diverse ?-amino acid residues.</title>
        <authorList>
            <person name="Morinaka B.I."/>
            <person name="Lakis E."/>
            <person name="Verest M."/>
            <person name="Helf M.J."/>
            <person name="Scalvenzi T."/>
            <person name="Vagstad A.L."/>
            <person name="Sims J."/>
            <person name="Sunagawa S."/>
            <person name="Gugger M."/>
            <person name="Piel J."/>
        </authorList>
    </citation>
    <scope>NUCLEOTIDE SEQUENCE</scope>
    <source>
        <strain evidence="9">PCC 9413</strain>
    </source>
</reference>
<evidence type="ECO:0000256" key="2">
    <source>
        <dbReference type="ARBA" id="ARBA00009477"/>
    </source>
</evidence>
<comment type="similarity">
    <text evidence="2">Belongs to the membrane fusion protein (MFP) (TC 8.A.1) family.</text>
</comment>
<dbReference type="EMBL" id="MG373770">
    <property type="protein sequence ID" value="AVH79544.1"/>
    <property type="molecule type" value="Genomic_DNA"/>
</dbReference>
<feature type="transmembrane region" description="Helical" evidence="7">
    <location>
        <begin position="44"/>
        <end position="64"/>
    </location>
</feature>
<dbReference type="Pfam" id="PF26002">
    <property type="entry name" value="Beta-barrel_AprE"/>
    <property type="match status" value="1"/>
</dbReference>
<evidence type="ECO:0000256" key="3">
    <source>
        <dbReference type="ARBA" id="ARBA00022692"/>
    </source>
</evidence>
<dbReference type="PANTHER" id="PTHR30386:SF26">
    <property type="entry name" value="TRANSPORT PROTEIN COMB"/>
    <property type="match status" value="1"/>
</dbReference>
<dbReference type="PRINTS" id="PR01490">
    <property type="entry name" value="RTXTOXIND"/>
</dbReference>
<evidence type="ECO:0000256" key="6">
    <source>
        <dbReference type="SAM" id="Coils"/>
    </source>
</evidence>
<proteinExistence type="inferred from homology"/>
<keyword evidence="5 7" id="KW-0472">Membrane</keyword>
<evidence type="ECO:0000256" key="4">
    <source>
        <dbReference type="ARBA" id="ARBA00022989"/>
    </source>
</evidence>
<evidence type="ECO:0000259" key="8">
    <source>
        <dbReference type="Pfam" id="PF26002"/>
    </source>
</evidence>
<dbReference type="InterPro" id="IPR050739">
    <property type="entry name" value="MFP"/>
</dbReference>
<keyword evidence="4 7" id="KW-1133">Transmembrane helix</keyword>
<keyword evidence="3 7" id="KW-0812">Transmembrane</keyword>
<dbReference type="Gene3D" id="2.40.30.170">
    <property type="match status" value="1"/>
</dbReference>
<feature type="domain" description="AprE-like beta-barrel" evidence="8">
    <location>
        <begin position="583"/>
        <end position="673"/>
    </location>
</feature>
<comment type="subcellular location">
    <subcellularLocation>
        <location evidence="1">Membrane</location>
        <topology evidence="1">Single-pass membrane protein</topology>
    </subcellularLocation>
</comment>
<dbReference type="Gene3D" id="2.40.50.100">
    <property type="match status" value="1"/>
</dbReference>
<keyword evidence="6" id="KW-0175">Coiled coil</keyword>
<name>A0A2P0ZGG2_9SYNC</name>
<dbReference type="SUPFAM" id="SSF51230">
    <property type="entry name" value="Single hybrid motif"/>
    <property type="match status" value="1"/>
</dbReference>
<evidence type="ECO:0000313" key="9">
    <source>
        <dbReference type="EMBL" id="AVH79544.1"/>
    </source>
</evidence>